<evidence type="ECO:0000256" key="1">
    <source>
        <dbReference type="SAM" id="MobiDB-lite"/>
    </source>
</evidence>
<dbReference type="Proteomes" id="UP000654345">
    <property type="component" value="Unassembled WGS sequence"/>
</dbReference>
<evidence type="ECO:0000313" key="2">
    <source>
        <dbReference type="EMBL" id="GHO51979.1"/>
    </source>
</evidence>
<reference evidence="2 3" key="1">
    <citation type="journal article" date="2021" name="Int. J. Syst. Evol. Microbiol.">
        <title>Reticulibacter mediterranei gen. nov., sp. nov., within the new family Reticulibacteraceae fam. nov., and Ktedonospora formicarum gen. nov., sp. nov., Ktedonobacter robiniae sp. nov., Dictyobacter formicarum sp. nov. and Dictyobacter arantiisoli sp. nov., belonging to the class Ktedonobacteria.</title>
        <authorList>
            <person name="Yabe S."/>
            <person name="Zheng Y."/>
            <person name="Wang C.M."/>
            <person name="Sakai Y."/>
            <person name="Abe K."/>
            <person name="Yokota A."/>
            <person name="Donadio S."/>
            <person name="Cavaletti L."/>
            <person name="Monciardini P."/>
        </authorList>
    </citation>
    <scope>NUCLEOTIDE SEQUENCE [LARGE SCALE GENOMIC DNA]</scope>
    <source>
        <strain evidence="2 3">SOSP1-30</strain>
    </source>
</reference>
<name>A0ABQ3UGZ4_9CHLR</name>
<protein>
    <recommendedName>
        <fullName evidence="4">Gluconate 2-dehydrogenase subunit 3 family protein</fullName>
    </recommendedName>
</protein>
<dbReference type="InterPro" id="IPR027056">
    <property type="entry name" value="Gluconate_2DH_su3"/>
</dbReference>
<dbReference type="Pfam" id="PF13618">
    <property type="entry name" value="Gluconate_2-dh3"/>
    <property type="match status" value="1"/>
</dbReference>
<proteinExistence type="predicted"/>
<dbReference type="RefSeq" id="WP_201368934.1">
    <property type="nucleotide sequence ID" value="NZ_BNJG01000001.1"/>
</dbReference>
<organism evidence="2 3">
    <name type="scientific">Ktedonobacter robiniae</name>
    <dbReference type="NCBI Taxonomy" id="2778365"/>
    <lineage>
        <taxon>Bacteria</taxon>
        <taxon>Bacillati</taxon>
        <taxon>Chloroflexota</taxon>
        <taxon>Ktedonobacteria</taxon>
        <taxon>Ktedonobacterales</taxon>
        <taxon>Ktedonobacteraceae</taxon>
        <taxon>Ktedonobacter</taxon>
    </lineage>
</organism>
<accession>A0ABQ3UGZ4</accession>
<feature type="compositionally biased region" description="Polar residues" evidence="1">
    <location>
        <begin position="9"/>
        <end position="20"/>
    </location>
</feature>
<feature type="compositionally biased region" description="Polar residues" evidence="1">
    <location>
        <begin position="30"/>
        <end position="44"/>
    </location>
</feature>
<keyword evidence="3" id="KW-1185">Reference proteome</keyword>
<sequence length="276" mass="31512">MKLLKRKSNSTPVENTSSACPASVEASLLPSDSRTGKPITSSAQPGYYPGYHTLSQQAFWDEATRNVVVRRVEQVPPIRFFTPEEVRFWQAVCDRLLPQDDRDEEHKIPVLNFIDERLYHKRISGYRYEDMPPDDEAYHLGREGIEAIAKHMFQASFPDLGPSEQDEVLLTLHQFRPPAGHDIWQKMSVPRFWMLIMQDAATAYYAHPYAWDEIGFGGPAYPRGYMRLERGEPEPWEVKEQRYAWEAPASALSGRYQPLGGPGGHKQQPPGQSGTH</sequence>
<feature type="region of interest" description="Disordered" evidence="1">
    <location>
        <begin position="254"/>
        <end position="276"/>
    </location>
</feature>
<evidence type="ECO:0000313" key="3">
    <source>
        <dbReference type="Proteomes" id="UP000654345"/>
    </source>
</evidence>
<feature type="compositionally biased region" description="Low complexity" evidence="1">
    <location>
        <begin position="265"/>
        <end position="276"/>
    </location>
</feature>
<dbReference type="EMBL" id="BNJG01000001">
    <property type="protein sequence ID" value="GHO51979.1"/>
    <property type="molecule type" value="Genomic_DNA"/>
</dbReference>
<comment type="caution">
    <text evidence="2">The sequence shown here is derived from an EMBL/GenBank/DDBJ whole genome shotgun (WGS) entry which is preliminary data.</text>
</comment>
<evidence type="ECO:0008006" key="4">
    <source>
        <dbReference type="Google" id="ProtNLM"/>
    </source>
</evidence>
<gene>
    <name evidence="2" type="ORF">KSB_04540</name>
</gene>
<feature type="region of interest" description="Disordered" evidence="1">
    <location>
        <begin position="1"/>
        <end position="47"/>
    </location>
</feature>